<feature type="compositionally biased region" description="Low complexity" evidence="1">
    <location>
        <begin position="11"/>
        <end position="26"/>
    </location>
</feature>
<organism evidence="2 3">
    <name type="scientific">Kitasatospora cheerisanensis KCTC 2395</name>
    <dbReference type="NCBI Taxonomy" id="1348663"/>
    <lineage>
        <taxon>Bacteria</taxon>
        <taxon>Bacillati</taxon>
        <taxon>Actinomycetota</taxon>
        <taxon>Actinomycetes</taxon>
        <taxon>Kitasatosporales</taxon>
        <taxon>Streptomycetaceae</taxon>
        <taxon>Kitasatospora</taxon>
    </lineage>
</organism>
<protein>
    <submittedName>
        <fullName evidence="2">Uncharacterized protein</fullName>
    </submittedName>
</protein>
<name>A0A066YV61_9ACTN</name>
<sequence length="37" mass="3867">MGGRSHCRSSAARPAGAAGRTGAALRIDSNERRRRTG</sequence>
<evidence type="ECO:0000313" key="2">
    <source>
        <dbReference type="EMBL" id="KDN81805.1"/>
    </source>
</evidence>
<dbReference type="Proteomes" id="UP000027178">
    <property type="component" value="Unassembled WGS sequence"/>
</dbReference>
<feature type="region of interest" description="Disordered" evidence="1">
    <location>
        <begin position="1"/>
        <end position="37"/>
    </location>
</feature>
<gene>
    <name evidence="2" type="ORF">KCH_65250</name>
</gene>
<dbReference type="EMBL" id="JNBY01000131">
    <property type="protein sequence ID" value="KDN81805.1"/>
    <property type="molecule type" value="Genomic_DNA"/>
</dbReference>
<dbReference type="HOGENOM" id="CLU_3344673_0_0_11"/>
<accession>A0A066YV61</accession>
<evidence type="ECO:0000313" key="3">
    <source>
        <dbReference type="Proteomes" id="UP000027178"/>
    </source>
</evidence>
<evidence type="ECO:0000256" key="1">
    <source>
        <dbReference type="SAM" id="MobiDB-lite"/>
    </source>
</evidence>
<keyword evidence="3" id="KW-1185">Reference proteome</keyword>
<proteinExistence type="predicted"/>
<comment type="caution">
    <text evidence="2">The sequence shown here is derived from an EMBL/GenBank/DDBJ whole genome shotgun (WGS) entry which is preliminary data.</text>
</comment>
<reference evidence="2 3" key="1">
    <citation type="submission" date="2014-05" db="EMBL/GenBank/DDBJ databases">
        <title>Draft Genome Sequence of Kitasatospora cheerisanensis KCTC 2395.</title>
        <authorList>
            <person name="Nam D.H."/>
        </authorList>
    </citation>
    <scope>NUCLEOTIDE SEQUENCE [LARGE SCALE GENOMIC DNA]</scope>
    <source>
        <strain evidence="2 3">KCTC 2395</strain>
    </source>
</reference>
<dbReference type="AlphaFoldDB" id="A0A066YV61"/>